<protein>
    <submittedName>
        <fullName evidence="9">Tyrosine recombinase XerC</fullName>
    </submittedName>
</protein>
<keyword evidence="10" id="KW-1185">Reference proteome</keyword>
<keyword evidence="3" id="KW-0229">DNA integration</keyword>
<dbReference type="InterPro" id="IPR011010">
    <property type="entry name" value="DNA_brk_join_enz"/>
</dbReference>
<dbReference type="SUPFAM" id="SSF56349">
    <property type="entry name" value="DNA breaking-rejoining enzymes"/>
    <property type="match status" value="1"/>
</dbReference>
<dbReference type="InterPro" id="IPR050090">
    <property type="entry name" value="Tyrosine_recombinase_XerCD"/>
</dbReference>
<dbReference type="InterPro" id="IPR002104">
    <property type="entry name" value="Integrase_catalytic"/>
</dbReference>
<keyword evidence="4 6" id="KW-0238">DNA-binding</keyword>
<organism evidence="9 10">
    <name type="scientific">Ruminiclostridium hungatei</name>
    <name type="common">Clostridium hungatei</name>
    <dbReference type="NCBI Taxonomy" id="48256"/>
    <lineage>
        <taxon>Bacteria</taxon>
        <taxon>Bacillati</taxon>
        <taxon>Bacillota</taxon>
        <taxon>Clostridia</taxon>
        <taxon>Eubacteriales</taxon>
        <taxon>Oscillospiraceae</taxon>
        <taxon>Ruminiclostridium</taxon>
    </lineage>
</organism>
<dbReference type="OrthoDB" id="283809at2"/>
<evidence type="ECO:0000259" key="7">
    <source>
        <dbReference type="PROSITE" id="PS51898"/>
    </source>
</evidence>
<dbReference type="GO" id="GO:0006310">
    <property type="term" value="P:DNA recombination"/>
    <property type="evidence" value="ECO:0007669"/>
    <property type="project" value="UniProtKB-KW"/>
</dbReference>
<dbReference type="InterPro" id="IPR010998">
    <property type="entry name" value="Integrase_recombinase_N"/>
</dbReference>
<dbReference type="GO" id="GO:0015074">
    <property type="term" value="P:DNA integration"/>
    <property type="evidence" value="ECO:0007669"/>
    <property type="project" value="UniProtKB-KW"/>
</dbReference>
<evidence type="ECO:0000256" key="3">
    <source>
        <dbReference type="ARBA" id="ARBA00022908"/>
    </source>
</evidence>
<sequence>MYSMDALCQNYLEFCRYQKNLNDKSLKAYKIDLTQFSCFLAENGGELNKQHISNYISYLYKKYRPKTIKRKIASLKAFCNFLEFDELIDKNPFTKMKIRFKEPSLLPKTISLSIIQAVLTAAYEELPTIHKTKYSHSSILRDIAVLELLFATGVRVSELCSLTVSDVNMAEGFIKIYGKGSRERIVQIGNEDVLLALKNYKAAFSITDNTAGFFFINRLKNRLSEQSVRYMINKYTSKSGMPVHITPHMYRHSLATLLLEEDVDIRYIQRILGHSSIVTTQIYTHVTSNKQKSILITKHPRNKVVLNKG</sequence>
<comment type="similarity">
    <text evidence="2">Belongs to the 'phage' integrase family.</text>
</comment>
<dbReference type="InterPro" id="IPR013762">
    <property type="entry name" value="Integrase-like_cat_sf"/>
</dbReference>
<dbReference type="PROSITE" id="PS51900">
    <property type="entry name" value="CB"/>
    <property type="match status" value="1"/>
</dbReference>
<proteinExistence type="inferred from homology"/>
<evidence type="ECO:0000313" key="10">
    <source>
        <dbReference type="Proteomes" id="UP000191554"/>
    </source>
</evidence>
<dbReference type="AlphaFoldDB" id="A0A1V4SR87"/>
<dbReference type="InterPro" id="IPR044068">
    <property type="entry name" value="CB"/>
</dbReference>
<keyword evidence="5" id="KW-0233">DNA recombination</keyword>
<dbReference type="Proteomes" id="UP000191554">
    <property type="component" value="Unassembled WGS sequence"/>
</dbReference>
<evidence type="ECO:0000256" key="4">
    <source>
        <dbReference type="ARBA" id="ARBA00023125"/>
    </source>
</evidence>
<comment type="function">
    <text evidence="1">Site-specific tyrosine recombinase, which acts by catalyzing the cutting and rejoining of the recombining DNA molecules.</text>
</comment>
<dbReference type="Gene3D" id="1.10.443.10">
    <property type="entry name" value="Intergrase catalytic core"/>
    <property type="match status" value="1"/>
</dbReference>
<evidence type="ECO:0000313" key="9">
    <source>
        <dbReference type="EMBL" id="OPX45966.1"/>
    </source>
</evidence>
<evidence type="ECO:0000256" key="6">
    <source>
        <dbReference type="PROSITE-ProRule" id="PRU01248"/>
    </source>
</evidence>
<evidence type="ECO:0000256" key="5">
    <source>
        <dbReference type="ARBA" id="ARBA00023172"/>
    </source>
</evidence>
<dbReference type="PANTHER" id="PTHR30349:SF81">
    <property type="entry name" value="TYROSINE RECOMBINASE XERC"/>
    <property type="match status" value="1"/>
</dbReference>
<dbReference type="EMBL" id="MZGX01000002">
    <property type="protein sequence ID" value="OPX45966.1"/>
    <property type="molecule type" value="Genomic_DNA"/>
</dbReference>
<dbReference type="GO" id="GO:0003677">
    <property type="term" value="F:DNA binding"/>
    <property type="evidence" value="ECO:0007669"/>
    <property type="project" value="UniProtKB-UniRule"/>
</dbReference>
<reference evidence="9 10" key="1">
    <citation type="submission" date="2017-03" db="EMBL/GenBank/DDBJ databases">
        <title>Genome sequence of Clostridium hungatei DSM 14427.</title>
        <authorList>
            <person name="Poehlein A."/>
            <person name="Daniel R."/>
        </authorList>
    </citation>
    <scope>NUCLEOTIDE SEQUENCE [LARGE SCALE GENOMIC DNA]</scope>
    <source>
        <strain evidence="9 10">DSM 14427</strain>
    </source>
</reference>
<accession>A0A1V4SR87</accession>
<comment type="caution">
    <text evidence="9">The sequence shown here is derived from an EMBL/GenBank/DDBJ whole genome shotgun (WGS) entry which is preliminary data.</text>
</comment>
<dbReference type="Pfam" id="PF00589">
    <property type="entry name" value="Phage_integrase"/>
    <property type="match status" value="1"/>
</dbReference>
<evidence type="ECO:0000256" key="1">
    <source>
        <dbReference type="ARBA" id="ARBA00003283"/>
    </source>
</evidence>
<evidence type="ECO:0000256" key="2">
    <source>
        <dbReference type="ARBA" id="ARBA00008857"/>
    </source>
</evidence>
<feature type="domain" description="Tyr recombinase" evidence="7">
    <location>
        <begin position="105"/>
        <end position="296"/>
    </location>
</feature>
<evidence type="ECO:0000259" key="8">
    <source>
        <dbReference type="PROSITE" id="PS51900"/>
    </source>
</evidence>
<dbReference type="PROSITE" id="PS51898">
    <property type="entry name" value="TYR_RECOMBINASE"/>
    <property type="match status" value="1"/>
</dbReference>
<name>A0A1V4SR87_RUMHU</name>
<dbReference type="PANTHER" id="PTHR30349">
    <property type="entry name" value="PHAGE INTEGRASE-RELATED"/>
    <property type="match status" value="1"/>
</dbReference>
<gene>
    <name evidence="9" type="primary">xerC_4</name>
    <name evidence="9" type="ORF">CLHUN_04410</name>
</gene>
<dbReference type="STRING" id="48256.CLHUN_04410"/>
<dbReference type="Gene3D" id="1.10.150.130">
    <property type="match status" value="1"/>
</dbReference>
<dbReference type="InterPro" id="IPR004107">
    <property type="entry name" value="Integrase_SAM-like_N"/>
</dbReference>
<dbReference type="RefSeq" id="WP_080062917.1">
    <property type="nucleotide sequence ID" value="NZ_MZGX01000002.1"/>
</dbReference>
<feature type="domain" description="Core-binding (CB)" evidence="8">
    <location>
        <begin position="2"/>
        <end position="83"/>
    </location>
</feature>
<dbReference type="Pfam" id="PF02899">
    <property type="entry name" value="Phage_int_SAM_1"/>
    <property type="match status" value="1"/>
</dbReference>